<dbReference type="Proteomes" id="UP000321595">
    <property type="component" value="Chromosome"/>
</dbReference>
<evidence type="ECO:0000256" key="1">
    <source>
        <dbReference type="SAM" id="MobiDB-lite"/>
    </source>
</evidence>
<name>A0A5B8XWD2_9DELT</name>
<dbReference type="PROSITE" id="PS51257">
    <property type="entry name" value="PROKAR_LIPOPROTEIN"/>
    <property type="match status" value="1"/>
</dbReference>
<keyword evidence="2" id="KW-0732">Signal</keyword>
<proteinExistence type="predicted"/>
<protein>
    <submittedName>
        <fullName evidence="3">Uncharacterized protein</fullName>
    </submittedName>
</protein>
<dbReference type="KEGG" id="bbae:FRD01_14455"/>
<evidence type="ECO:0000313" key="4">
    <source>
        <dbReference type="Proteomes" id="UP000321595"/>
    </source>
</evidence>
<dbReference type="InterPro" id="IPR011042">
    <property type="entry name" value="6-blade_b-propeller_TolB-like"/>
</dbReference>
<dbReference type="RefSeq" id="WP_146960816.1">
    <property type="nucleotide sequence ID" value="NZ_CP042467.1"/>
</dbReference>
<feature type="compositionally biased region" description="Low complexity" evidence="1">
    <location>
        <begin position="31"/>
        <end position="72"/>
    </location>
</feature>
<sequence length="433" mass="46369">MSKWLVAVLGLSLISVACGDDAEQKDPIVIPDNNGENNTDPNNTDPNNTDPNNVDPNNTEPNNVEPNNTMPMNEVADIIGDGDAASVDFVKIHTSTANVTLEATALAFNPIKPEELWITQRQPKSDAPCTSLSATAEGCGSLEGVTTIIFNPGEANQTAQVLVDGNSWHFMRRPSSMAFGAGATFATCHEERTGNYLDDPANFIGPTLWSSDLSIYAQDPGVDSEGAPLNGSHLDMLHSTPFCMGIAHETANVYWTFNGFVGAVERYDFKGDHGPGYHDHSDGEIQRFAVGEFARVEGVPSHMDFVDGELYIADTGNSRIAKLNPDSATVMGSITPAYEPLAINQVLDGASITDILPSGTLERPSGLVHHEGVLFVSDNASGKIVALSLEGEVLRELQTELTDGQLSPLTIGPDGKLYFADLTNADVWRIDPK</sequence>
<reference evidence="3 4" key="1">
    <citation type="submission" date="2019-08" db="EMBL/GenBank/DDBJ databases">
        <authorList>
            <person name="Liang Q."/>
        </authorList>
    </citation>
    <scope>NUCLEOTIDE SEQUENCE [LARGE SCALE GENOMIC DNA]</scope>
    <source>
        <strain evidence="3 4">V1718</strain>
    </source>
</reference>
<dbReference type="EMBL" id="CP042467">
    <property type="protein sequence ID" value="QED28413.1"/>
    <property type="molecule type" value="Genomic_DNA"/>
</dbReference>
<feature type="signal peptide" evidence="2">
    <location>
        <begin position="1"/>
        <end position="19"/>
    </location>
</feature>
<dbReference type="SUPFAM" id="SSF101898">
    <property type="entry name" value="NHL repeat"/>
    <property type="match status" value="1"/>
</dbReference>
<evidence type="ECO:0000313" key="3">
    <source>
        <dbReference type="EMBL" id="QED28413.1"/>
    </source>
</evidence>
<organism evidence="3 4">
    <name type="scientific">Microvenator marinus</name>
    <dbReference type="NCBI Taxonomy" id="2600177"/>
    <lineage>
        <taxon>Bacteria</taxon>
        <taxon>Deltaproteobacteria</taxon>
        <taxon>Bradymonadales</taxon>
        <taxon>Microvenatoraceae</taxon>
        <taxon>Microvenator</taxon>
    </lineage>
</organism>
<accession>A0A5B8XWD2</accession>
<feature type="region of interest" description="Disordered" evidence="1">
    <location>
        <begin position="24"/>
        <end position="72"/>
    </location>
</feature>
<dbReference type="Gene3D" id="2.120.10.30">
    <property type="entry name" value="TolB, C-terminal domain"/>
    <property type="match status" value="1"/>
</dbReference>
<feature type="chain" id="PRO_5022870051" evidence="2">
    <location>
        <begin position="20"/>
        <end position="433"/>
    </location>
</feature>
<gene>
    <name evidence="3" type="ORF">FRD01_14455</name>
</gene>
<evidence type="ECO:0000256" key="2">
    <source>
        <dbReference type="SAM" id="SignalP"/>
    </source>
</evidence>
<dbReference type="OrthoDB" id="5485666at2"/>
<keyword evidence="4" id="KW-1185">Reference proteome</keyword>
<dbReference type="AlphaFoldDB" id="A0A5B8XWD2"/>